<feature type="domain" description="DEAD-box RNA helicase Q" evidence="10">
    <location>
        <begin position="4"/>
        <end position="32"/>
    </location>
</feature>
<dbReference type="InterPro" id="IPR014001">
    <property type="entry name" value="Helicase_ATP-bd"/>
</dbReference>
<feature type="domain" description="Helicase ATP-binding" evidence="8">
    <location>
        <begin position="35"/>
        <end position="205"/>
    </location>
</feature>
<dbReference type="InterPro" id="IPR050547">
    <property type="entry name" value="DEAD_box_RNA_helicases"/>
</dbReference>
<feature type="compositionally biased region" description="Basic and acidic residues" evidence="7">
    <location>
        <begin position="432"/>
        <end position="441"/>
    </location>
</feature>
<dbReference type="GeneID" id="77011832"/>
<evidence type="ECO:0000256" key="1">
    <source>
        <dbReference type="ARBA" id="ARBA00012552"/>
    </source>
</evidence>
<evidence type="ECO:0000256" key="6">
    <source>
        <dbReference type="PROSITE-ProRule" id="PRU00552"/>
    </source>
</evidence>
<keyword evidence="4" id="KW-0347">Helicase</keyword>
<dbReference type="InterPro" id="IPR014014">
    <property type="entry name" value="RNA_helicase_DEAD_Q_motif"/>
</dbReference>
<evidence type="ECO:0000313" key="11">
    <source>
        <dbReference type="EMBL" id="KFN10294.1"/>
    </source>
</evidence>
<dbReference type="PROSITE" id="PS51195">
    <property type="entry name" value="Q_MOTIF"/>
    <property type="match status" value="1"/>
</dbReference>
<dbReference type="Pfam" id="PF00270">
    <property type="entry name" value="DEAD"/>
    <property type="match status" value="1"/>
</dbReference>
<dbReference type="PROSITE" id="PS51192">
    <property type="entry name" value="HELICASE_ATP_BIND_1"/>
    <property type="match status" value="1"/>
</dbReference>
<dbReference type="SMART" id="SM00490">
    <property type="entry name" value="HELICc"/>
    <property type="match status" value="1"/>
</dbReference>
<dbReference type="Gene3D" id="3.40.50.300">
    <property type="entry name" value="P-loop containing nucleotide triphosphate hydrolases"/>
    <property type="match status" value="2"/>
</dbReference>
<evidence type="ECO:0000256" key="3">
    <source>
        <dbReference type="ARBA" id="ARBA00022801"/>
    </source>
</evidence>
<dbReference type="OrthoDB" id="9805696at2"/>
<dbReference type="STRING" id="44252.DJ90_1089"/>
<feature type="domain" description="Helicase C-terminal" evidence="9">
    <location>
        <begin position="216"/>
        <end position="376"/>
    </location>
</feature>
<reference evidence="11 12" key="1">
    <citation type="submission" date="2014-04" db="EMBL/GenBank/DDBJ databases">
        <authorList>
            <person name="Bishop-Lilly K.A."/>
            <person name="Broomall S.M."/>
            <person name="Chain P.S."/>
            <person name="Chertkov O."/>
            <person name="Coyne S.R."/>
            <person name="Daligault H.E."/>
            <person name="Davenport K.W."/>
            <person name="Erkkila T."/>
            <person name="Frey K.G."/>
            <person name="Gibbons H.S."/>
            <person name="Gu W."/>
            <person name="Jaissle J."/>
            <person name="Johnson S.L."/>
            <person name="Koroleva G.I."/>
            <person name="Ladner J.T."/>
            <person name="Lo C.-C."/>
            <person name="Minogue T.D."/>
            <person name="Munk C."/>
            <person name="Palacios G.F."/>
            <person name="Redden C.L."/>
            <person name="Rosenzweig C.N."/>
            <person name="Scholz M.B."/>
            <person name="Teshima H."/>
            <person name="Xu Y."/>
        </authorList>
    </citation>
    <scope>NUCLEOTIDE SEQUENCE [LARGE SCALE GENOMIC DNA]</scope>
    <source>
        <strain evidence="11 12">8244</strain>
    </source>
</reference>
<evidence type="ECO:0000256" key="4">
    <source>
        <dbReference type="ARBA" id="ARBA00022806"/>
    </source>
</evidence>
<dbReference type="PANTHER" id="PTHR47963:SF8">
    <property type="entry name" value="ATP-DEPENDENT RNA HELICASE DEAD"/>
    <property type="match status" value="1"/>
</dbReference>
<dbReference type="RefSeq" id="WP_036620295.1">
    <property type="nucleotide sequence ID" value="NZ_JAKOBR010000042.1"/>
</dbReference>
<dbReference type="HOGENOM" id="CLU_003041_1_3_9"/>
<dbReference type="PANTHER" id="PTHR47963">
    <property type="entry name" value="DEAD-BOX ATP-DEPENDENT RNA HELICASE 47, MITOCHONDRIAL"/>
    <property type="match status" value="1"/>
</dbReference>
<sequence length="507" mass="54794">MTNTTFAGLGIGELLSAKLMDYGITEPSPVQAECIPAALEGRDVLAQSQTGTGKTLAYLLPILQSSDPGAKTLQALILAPTQELAMQILREAEKYGEALGILSQALIGGASVKRQLERLKQHPQLVVGTPGRIREILALRKLKLHALKTVVVDEADQMFKLGGAADVEHILRATLRDRQLMFLSATITPDIRALAAKEMNNPVEIGIEPEQRTSKSLEHIYFVCEPRDKIDTLRRIVRHFDPARAIVFINHTDQIAEVEGKMNYVGLSAGALYGDADKAARSLTLRRFREGKIRLLVASDVAARGLDIEDLALVVNLDPPIDAEHYVHRAGRTGRMGKRGLAVSIVSPQEEFIMRKFSRELGIEIEPKTLYQGEVLGLEEQPPAGRRRHPSAGKKAGVSAVRRHAAEGPGAASGARYPAEGGRRGKTAGRALPERDDRGSAERSSAGKSGFGSLPVSGRKAAAPALGGSAGGGARKMNPAGERKKERQEDRKNKGAPRWLKNKKPHG</sequence>
<organism evidence="11 12">
    <name type="scientific">Paenibacillus macerans</name>
    <name type="common">Bacillus macerans</name>
    <dbReference type="NCBI Taxonomy" id="44252"/>
    <lineage>
        <taxon>Bacteria</taxon>
        <taxon>Bacillati</taxon>
        <taxon>Bacillota</taxon>
        <taxon>Bacilli</taxon>
        <taxon>Bacillales</taxon>
        <taxon>Paenibacillaceae</taxon>
        <taxon>Paenibacillus</taxon>
    </lineage>
</organism>
<evidence type="ECO:0000256" key="7">
    <source>
        <dbReference type="SAM" id="MobiDB-lite"/>
    </source>
</evidence>
<feature type="compositionally biased region" description="Basic and acidic residues" evidence="7">
    <location>
        <begin position="481"/>
        <end position="493"/>
    </location>
</feature>
<dbReference type="GO" id="GO:0005524">
    <property type="term" value="F:ATP binding"/>
    <property type="evidence" value="ECO:0007669"/>
    <property type="project" value="UniProtKB-KW"/>
</dbReference>
<dbReference type="EC" id="3.6.4.13" evidence="1"/>
<dbReference type="GO" id="GO:0016787">
    <property type="term" value="F:hydrolase activity"/>
    <property type="evidence" value="ECO:0007669"/>
    <property type="project" value="UniProtKB-KW"/>
</dbReference>
<comment type="caution">
    <text evidence="11">The sequence shown here is derived from an EMBL/GenBank/DDBJ whole genome shotgun (WGS) entry which is preliminary data.</text>
</comment>
<evidence type="ECO:0000256" key="2">
    <source>
        <dbReference type="ARBA" id="ARBA00022741"/>
    </source>
</evidence>
<feature type="short sequence motif" description="Q motif" evidence="6">
    <location>
        <begin position="4"/>
        <end position="32"/>
    </location>
</feature>
<proteinExistence type="predicted"/>
<feature type="region of interest" description="Disordered" evidence="7">
    <location>
        <begin position="381"/>
        <end position="507"/>
    </location>
</feature>
<dbReference type="PROSITE" id="PS51194">
    <property type="entry name" value="HELICASE_CTER"/>
    <property type="match status" value="1"/>
</dbReference>
<keyword evidence="5" id="KW-0067">ATP-binding</keyword>
<dbReference type="EMBL" id="JMQA01000018">
    <property type="protein sequence ID" value="KFN10294.1"/>
    <property type="molecule type" value="Genomic_DNA"/>
</dbReference>
<evidence type="ECO:0000256" key="5">
    <source>
        <dbReference type="ARBA" id="ARBA00022840"/>
    </source>
</evidence>
<keyword evidence="3" id="KW-0378">Hydrolase</keyword>
<evidence type="ECO:0000313" key="12">
    <source>
        <dbReference type="Proteomes" id="UP000029278"/>
    </source>
</evidence>
<dbReference type="SUPFAM" id="SSF52540">
    <property type="entry name" value="P-loop containing nucleoside triphosphate hydrolases"/>
    <property type="match status" value="1"/>
</dbReference>
<keyword evidence="12" id="KW-1185">Reference proteome</keyword>
<accession>A0A090ZG35</accession>
<protein>
    <recommendedName>
        <fullName evidence="1">RNA helicase</fullName>
        <ecNumber evidence="1">3.6.4.13</ecNumber>
    </recommendedName>
</protein>
<gene>
    <name evidence="11" type="ORF">DJ90_1089</name>
</gene>
<dbReference type="CDD" id="cd18787">
    <property type="entry name" value="SF2_C_DEAD"/>
    <property type="match status" value="1"/>
</dbReference>
<dbReference type="PATRIC" id="fig|44252.3.peg.1556"/>
<dbReference type="InterPro" id="IPR044742">
    <property type="entry name" value="DEAD/DEAH_RhlB"/>
</dbReference>
<evidence type="ECO:0000259" key="10">
    <source>
        <dbReference type="PROSITE" id="PS51195"/>
    </source>
</evidence>
<dbReference type="Proteomes" id="UP000029278">
    <property type="component" value="Unassembled WGS sequence"/>
</dbReference>
<dbReference type="SMART" id="SM00487">
    <property type="entry name" value="DEXDc"/>
    <property type="match status" value="1"/>
</dbReference>
<dbReference type="InterPro" id="IPR027417">
    <property type="entry name" value="P-loop_NTPase"/>
</dbReference>
<dbReference type="Pfam" id="PF00271">
    <property type="entry name" value="Helicase_C"/>
    <property type="match status" value="1"/>
</dbReference>
<dbReference type="AlphaFoldDB" id="A0A090ZG35"/>
<dbReference type="GO" id="GO:0003723">
    <property type="term" value="F:RNA binding"/>
    <property type="evidence" value="ECO:0007669"/>
    <property type="project" value="TreeGrafter"/>
</dbReference>
<dbReference type="InterPro" id="IPR001650">
    <property type="entry name" value="Helicase_C-like"/>
</dbReference>
<dbReference type="CDD" id="cd00268">
    <property type="entry name" value="DEADc"/>
    <property type="match status" value="1"/>
</dbReference>
<evidence type="ECO:0000259" key="8">
    <source>
        <dbReference type="PROSITE" id="PS51192"/>
    </source>
</evidence>
<dbReference type="GO" id="GO:0003724">
    <property type="term" value="F:RNA helicase activity"/>
    <property type="evidence" value="ECO:0007669"/>
    <property type="project" value="UniProtKB-EC"/>
</dbReference>
<evidence type="ECO:0000259" key="9">
    <source>
        <dbReference type="PROSITE" id="PS51194"/>
    </source>
</evidence>
<keyword evidence="2" id="KW-0547">Nucleotide-binding</keyword>
<dbReference type="InterPro" id="IPR011545">
    <property type="entry name" value="DEAD/DEAH_box_helicase_dom"/>
</dbReference>
<name>A0A090ZG35_PAEMA</name>